<dbReference type="AGR" id="WB:WBGene00018645"/>
<dbReference type="OrthoDB" id="5874673at2759"/>
<evidence type="ECO:0000313" key="5">
    <source>
        <dbReference type="EMBL" id="CDH93190.1"/>
    </source>
</evidence>
<feature type="domain" description="ShKT" evidence="4">
    <location>
        <begin position="56"/>
        <end position="86"/>
    </location>
</feature>
<evidence type="ECO:0000259" key="4">
    <source>
        <dbReference type="PROSITE" id="PS51670"/>
    </source>
</evidence>
<dbReference type="SMART" id="SM00254">
    <property type="entry name" value="ShKT"/>
    <property type="match status" value="2"/>
</dbReference>
<evidence type="ECO:0000256" key="2">
    <source>
        <dbReference type="SAM" id="MobiDB-lite"/>
    </source>
</evidence>
<dbReference type="PROSITE" id="PS51670">
    <property type="entry name" value="SHKT"/>
    <property type="match status" value="1"/>
</dbReference>
<feature type="region of interest" description="Disordered" evidence="2">
    <location>
        <begin position="102"/>
        <end position="128"/>
    </location>
</feature>
<sequence length="128" mass="14023">MLQQCLIVLFFLGACSSQCMDTSLSCPDQVIACFEPSVQSECPYSCATCQFDPNECVDRNTQCQTLKVFCDDPKNSEQCQESCGICVPTRKITSTLRPVHVGTQTTTVKPTSPKTSSTASEPCYENPM</sequence>
<protein>
    <submittedName>
        <fullName evidence="5">ShKT domain-containing protein</fullName>
    </submittedName>
</protein>
<dbReference type="AlphaFoldDB" id="U4PRI6"/>
<evidence type="ECO:0000313" key="6">
    <source>
        <dbReference type="Proteomes" id="UP000001940"/>
    </source>
</evidence>
<keyword evidence="6" id="KW-1185">Reference proteome</keyword>
<dbReference type="RefSeq" id="NP_001294421.1">
    <property type="nucleotide sequence ID" value="NM_001307492.1"/>
</dbReference>
<dbReference type="GeneID" id="186062"/>
<keyword evidence="1" id="KW-1015">Disulfide bond</keyword>
<dbReference type="Proteomes" id="UP000001940">
    <property type="component" value="Chromosome IV"/>
</dbReference>
<dbReference type="Bgee" id="WBGene00018645">
    <property type="expression patterns" value="Expressed in larva and 3 other cell types or tissues"/>
</dbReference>
<dbReference type="Pfam" id="PF01549">
    <property type="entry name" value="ShK"/>
    <property type="match status" value="2"/>
</dbReference>
<dbReference type="WormBase" id="F49F1.5b">
    <property type="protein sequence ID" value="CE48537"/>
    <property type="gene ID" value="WBGene00018645"/>
</dbReference>
<accession>U4PRI6</accession>
<dbReference type="EMBL" id="BX284604">
    <property type="protein sequence ID" value="CDH93190.1"/>
    <property type="molecule type" value="Genomic_DNA"/>
</dbReference>
<proteinExistence type="predicted"/>
<organism evidence="5 6">
    <name type="scientific">Caenorhabditis elegans</name>
    <dbReference type="NCBI Taxonomy" id="6239"/>
    <lineage>
        <taxon>Eukaryota</taxon>
        <taxon>Metazoa</taxon>
        <taxon>Ecdysozoa</taxon>
        <taxon>Nematoda</taxon>
        <taxon>Chromadorea</taxon>
        <taxon>Rhabditida</taxon>
        <taxon>Rhabditina</taxon>
        <taxon>Rhabditomorpha</taxon>
        <taxon>Rhabditoidea</taxon>
        <taxon>Rhabditidae</taxon>
        <taxon>Peloderinae</taxon>
        <taxon>Caenorhabditis</taxon>
    </lineage>
</organism>
<dbReference type="ExpressionAtlas" id="U4PRI6">
    <property type="expression patterns" value="baseline and differential"/>
</dbReference>
<feature type="disulfide bond" evidence="1">
    <location>
        <begin position="70"/>
        <end position="83"/>
    </location>
</feature>
<feature type="signal peptide" evidence="3">
    <location>
        <begin position="1"/>
        <end position="17"/>
    </location>
</feature>
<dbReference type="KEGG" id="cel:CELE_F49F1.5"/>
<gene>
    <name evidence="5" type="ORF">CELE_F49F1.5</name>
    <name evidence="5 7" type="ORF">F49F1.5</name>
</gene>
<feature type="chain" id="PRO_5004653572" evidence="3">
    <location>
        <begin position="18"/>
        <end position="128"/>
    </location>
</feature>
<feature type="compositionally biased region" description="Low complexity" evidence="2">
    <location>
        <begin position="103"/>
        <end position="120"/>
    </location>
</feature>
<evidence type="ECO:0000256" key="1">
    <source>
        <dbReference type="PROSITE-ProRule" id="PRU01005"/>
    </source>
</evidence>
<dbReference type="InterPro" id="IPR003582">
    <property type="entry name" value="ShKT_dom"/>
</dbReference>
<dbReference type="CTD" id="186062"/>
<evidence type="ECO:0000313" key="7">
    <source>
        <dbReference type="WormBase" id="F49F1.5b"/>
    </source>
</evidence>
<evidence type="ECO:0000256" key="3">
    <source>
        <dbReference type="SAM" id="SignalP"/>
    </source>
</evidence>
<comment type="caution">
    <text evidence="1">Lacks conserved residue(s) required for the propagation of feature annotation.</text>
</comment>
<reference evidence="5 6" key="1">
    <citation type="journal article" date="1998" name="Science">
        <title>Genome sequence of the nematode C. elegans: a platform for investigating biology.</title>
        <authorList>
            <consortium name="The C. elegans sequencing consortium"/>
            <person name="Sulson J.E."/>
            <person name="Waterston R."/>
        </authorList>
    </citation>
    <scope>NUCLEOTIDE SEQUENCE [LARGE SCALE GENOMIC DNA]</scope>
    <source>
        <strain evidence="5 6">Bristol N2</strain>
    </source>
</reference>
<name>U4PRI6_CAEEL</name>
<keyword evidence="3" id="KW-0732">Signal</keyword>